<comment type="catalytic activity">
    <reaction evidence="12">
        <text>tRNA(Phe) + L-phenylalanine + ATP = L-phenylalanyl-tRNA(Phe) + AMP + diphosphate + H(+)</text>
        <dbReference type="Rhea" id="RHEA:19413"/>
        <dbReference type="Rhea" id="RHEA-COMP:9668"/>
        <dbReference type="Rhea" id="RHEA-COMP:9699"/>
        <dbReference type="ChEBI" id="CHEBI:15378"/>
        <dbReference type="ChEBI" id="CHEBI:30616"/>
        <dbReference type="ChEBI" id="CHEBI:33019"/>
        <dbReference type="ChEBI" id="CHEBI:58095"/>
        <dbReference type="ChEBI" id="CHEBI:78442"/>
        <dbReference type="ChEBI" id="CHEBI:78531"/>
        <dbReference type="ChEBI" id="CHEBI:456215"/>
        <dbReference type="EC" id="6.1.1.20"/>
    </reaction>
</comment>
<dbReference type="Gene3D" id="3.30.70.380">
    <property type="entry name" value="Ferrodoxin-fold anticodon-binding domain"/>
    <property type="match status" value="1"/>
</dbReference>
<comment type="subcellular location">
    <subcellularLocation>
        <location evidence="1">Mitochondrion matrix</location>
    </subcellularLocation>
</comment>
<evidence type="ECO:0000256" key="1">
    <source>
        <dbReference type="ARBA" id="ARBA00004305"/>
    </source>
</evidence>
<evidence type="ECO:0000256" key="8">
    <source>
        <dbReference type="ARBA" id="ARBA00022946"/>
    </source>
</evidence>
<dbReference type="OrthoDB" id="4457at2759"/>
<dbReference type="InterPro" id="IPR005121">
    <property type="entry name" value="Fdx_antiC-bd"/>
</dbReference>
<comment type="caution">
    <text evidence="15">The sequence shown here is derived from an EMBL/GenBank/DDBJ whole genome shotgun (WGS) entry which is preliminary data.</text>
</comment>
<dbReference type="PROSITE" id="PS51447">
    <property type="entry name" value="FDX_ACB"/>
    <property type="match status" value="1"/>
</dbReference>
<keyword evidence="16" id="KW-1185">Reference proteome</keyword>
<feature type="domain" description="Aminoacyl-transfer RNA synthetases class-II family profile" evidence="13">
    <location>
        <begin position="20"/>
        <end position="174"/>
    </location>
</feature>
<evidence type="ECO:0000313" key="16">
    <source>
        <dbReference type="Proteomes" id="UP000053237"/>
    </source>
</evidence>
<evidence type="ECO:0000259" key="14">
    <source>
        <dbReference type="PROSITE" id="PS51447"/>
    </source>
</evidence>
<keyword evidence="9" id="KW-0496">Mitochondrion</keyword>
<dbReference type="NCBIfam" id="TIGR00469">
    <property type="entry name" value="pheS_mito"/>
    <property type="match status" value="1"/>
</dbReference>
<keyword evidence="5" id="KW-0547">Nucleotide-binding</keyword>
<dbReference type="FunCoup" id="A0A024GJT1">
    <property type="interactions" value="351"/>
</dbReference>
<keyword evidence="7" id="KW-0648">Protein biosynthesis</keyword>
<dbReference type="InterPro" id="IPR036690">
    <property type="entry name" value="Fdx_antiC-bd_sf"/>
</dbReference>
<evidence type="ECO:0000256" key="2">
    <source>
        <dbReference type="ARBA" id="ARBA00008226"/>
    </source>
</evidence>
<dbReference type="GO" id="GO:0004826">
    <property type="term" value="F:phenylalanine-tRNA ligase activity"/>
    <property type="evidence" value="ECO:0007669"/>
    <property type="project" value="UniProtKB-EC"/>
</dbReference>
<dbReference type="InterPro" id="IPR002319">
    <property type="entry name" value="Phenylalanyl-tRNA_Synthase"/>
</dbReference>
<dbReference type="Pfam" id="PF01409">
    <property type="entry name" value="tRNA-synt_2d"/>
    <property type="match status" value="1"/>
</dbReference>
<evidence type="ECO:0000256" key="11">
    <source>
        <dbReference type="ARBA" id="ARBA00031194"/>
    </source>
</evidence>
<dbReference type="Proteomes" id="UP000053237">
    <property type="component" value="Unassembled WGS sequence"/>
</dbReference>
<dbReference type="InterPro" id="IPR006195">
    <property type="entry name" value="aa-tRNA-synth_II"/>
</dbReference>
<proteinExistence type="inferred from homology"/>
<sequence length="268" mass="31591">MSAHDIELIQRGDRAFLATGDVYRRDAIDACHYPVFHQMDAVRFDPNLVHKATREEKVDIVKNDLKQTLEGMIAALFGQVDTRWVDAYFPFTEPSYELEIYFEGQWLEVLGCGVLQQQIIRDAGMGEEVAWAFGLGLERLAMVLFKIPDIRLFWSQDERFLSQFREGTITNFKPYSQYPECYKDVSFWHETDTFHENDLFEIIRNIAGDLVEKVILVDEFCHPKTQRQSKCFRIMYRHMDRNLTNAEVDQVQKQVRDQLHVQLKLDLR</sequence>
<dbReference type="Pfam" id="PF03147">
    <property type="entry name" value="FDX-ACB"/>
    <property type="match status" value="1"/>
</dbReference>
<evidence type="ECO:0000259" key="13">
    <source>
        <dbReference type="PROSITE" id="PS50862"/>
    </source>
</evidence>
<dbReference type="EC" id="6.1.1.20" evidence="3"/>
<dbReference type="EMBL" id="CAIX01000145">
    <property type="protein sequence ID" value="CCI46963.1"/>
    <property type="molecule type" value="Genomic_DNA"/>
</dbReference>
<accession>A0A024GJT1</accession>
<evidence type="ECO:0000256" key="10">
    <source>
        <dbReference type="ARBA" id="ARBA00023146"/>
    </source>
</evidence>
<dbReference type="SUPFAM" id="SSF55681">
    <property type="entry name" value="Class II aaRS and biotin synthetases"/>
    <property type="match status" value="1"/>
</dbReference>
<feature type="domain" description="FDX-ACB" evidence="14">
    <location>
        <begin position="176"/>
        <end position="268"/>
    </location>
</feature>
<evidence type="ECO:0000256" key="3">
    <source>
        <dbReference type="ARBA" id="ARBA00012814"/>
    </source>
</evidence>
<dbReference type="PANTHER" id="PTHR11538:SF41">
    <property type="entry name" value="PHENYLALANINE--TRNA LIGASE, MITOCHONDRIAL"/>
    <property type="match status" value="1"/>
</dbReference>
<dbReference type="FunFam" id="3.30.70.380:FF:000002">
    <property type="entry name" value="phenylalanine--tRNA ligase, mitochondrial"/>
    <property type="match status" value="1"/>
</dbReference>
<dbReference type="SUPFAM" id="SSF54991">
    <property type="entry name" value="Anticodon-binding domain of PheRS"/>
    <property type="match status" value="1"/>
</dbReference>
<dbReference type="Gene3D" id="3.30.930.10">
    <property type="entry name" value="Bira Bifunctional Protein, Domain 2"/>
    <property type="match status" value="1"/>
</dbReference>
<evidence type="ECO:0000256" key="5">
    <source>
        <dbReference type="ARBA" id="ARBA00022741"/>
    </source>
</evidence>
<dbReference type="InterPro" id="IPR045864">
    <property type="entry name" value="aa-tRNA-synth_II/BPL/LPL"/>
</dbReference>
<dbReference type="PROSITE" id="PS50862">
    <property type="entry name" value="AA_TRNA_LIGASE_II"/>
    <property type="match status" value="1"/>
</dbReference>
<reference evidence="15 16" key="1">
    <citation type="submission" date="2012-05" db="EMBL/GenBank/DDBJ databases">
        <title>Recombination and specialization in a pathogen metapopulation.</title>
        <authorList>
            <person name="Gardiner A."/>
            <person name="Kemen E."/>
            <person name="Schultz-Larsen T."/>
            <person name="MacLean D."/>
            <person name="Van Oosterhout C."/>
            <person name="Jones J.D.G."/>
        </authorList>
    </citation>
    <scope>NUCLEOTIDE SEQUENCE [LARGE SCALE GENOMIC DNA]</scope>
    <source>
        <strain evidence="15 16">Ac Nc2</strain>
    </source>
</reference>
<dbReference type="InParanoid" id="A0A024GJT1"/>
<keyword evidence="8" id="KW-0809">Transit peptide</keyword>
<protein>
    <recommendedName>
        <fullName evidence="3">phenylalanine--tRNA ligase</fullName>
        <ecNumber evidence="3">6.1.1.20</ecNumber>
    </recommendedName>
    <alternativeName>
        <fullName evidence="11">Phenylalanyl-tRNA synthetase</fullName>
    </alternativeName>
</protein>
<evidence type="ECO:0000313" key="15">
    <source>
        <dbReference type="EMBL" id="CCI46963.1"/>
    </source>
</evidence>
<dbReference type="GO" id="GO:0005524">
    <property type="term" value="F:ATP binding"/>
    <property type="evidence" value="ECO:0007669"/>
    <property type="project" value="UniProtKB-KW"/>
</dbReference>
<dbReference type="SMART" id="SM00896">
    <property type="entry name" value="FDX-ACB"/>
    <property type="match status" value="1"/>
</dbReference>
<dbReference type="GO" id="GO:0006432">
    <property type="term" value="P:phenylalanyl-tRNA aminoacylation"/>
    <property type="evidence" value="ECO:0007669"/>
    <property type="project" value="InterPro"/>
</dbReference>
<evidence type="ECO:0000256" key="9">
    <source>
        <dbReference type="ARBA" id="ARBA00023128"/>
    </source>
</evidence>
<dbReference type="GO" id="GO:0000049">
    <property type="term" value="F:tRNA binding"/>
    <property type="evidence" value="ECO:0007669"/>
    <property type="project" value="InterPro"/>
</dbReference>
<evidence type="ECO:0000256" key="12">
    <source>
        <dbReference type="ARBA" id="ARBA00049255"/>
    </source>
</evidence>
<evidence type="ECO:0000256" key="7">
    <source>
        <dbReference type="ARBA" id="ARBA00022917"/>
    </source>
</evidence>
<dbReference type="AlphaFoldDB" id="A0A024GJT1"/>
<keyword evidence="10" id="KW-0030">Aminoacyl-tRNA synthetase</keyword>
<evidence type="ECO:0000256" key="4">
    <source>
        <dbReference type="ARBA" id="ARBA00022598"/>
    </source>
</evidence>
<dbReference type="InterPro" id="IPR004530">
    <property type="entry name" value="Phe-tRNA-synth_IIc_mito"/>
</dbReference>
<keyword evidence="6" id="KW-0067">ATP-binding</keyword>
<organism evidence="15 16">
    <name type="scientific">Albugo candida</name>
    <dbReference type="NCBI Taxonomy" id="65357"/>
    <lineage>
        <taxon>Eukaryota</taxon>
        <taxon>Sar</taxon>
        <taxon>Stramenopiles</taxon>
        <taxon>Oomycota</taxon>
        <taxon>Peronosporomycetes</taxon>
        <taxon>Albuginales</taxon>
        <taxon>Albuginaceae</taxon>
        <taxon>Albugo</taxon>
    </lineage>
</organism>
<dbReference type="PANTHER" id="PTHR11538">
    <property type="entry name" value="PHENYLALANYL-TRNA SYNTHETASE"/>
    <property type="match status" value="1"/>
</dbReference>
<evidence type="ECO:0000256" key="6">
    <source>
        <dbReference type="ARBA" id="ARBA00022840"/>
    </source>
</evidence>
<gene>
    <name evidence="15" type="ORF">BN9_079180</name>
</gene>
<dbReference type="STRING" id="65357.A0A024GJT1"/>
<name>A0A024GJT1_9STRA</name>
<keyword evidence="4" id="KW-0436">Ligase</keyword>
<dbReference type="GO" id="GO:0005759">
    <property type="term" value="C:mitochondrial matrix"/>
    <property type="evidence" value="ECO:0007669"/>
    <property type="project" value="UniProtKB-SubCell"/>
</dbReference>
<comment type="similarity">
    <text evidence="2">Belongs to the class-II aminoacyl-tRNA synthetase family.</text>
</comment>